<keyword evidence="2" id="KW-1277">Toxin-antitoxin system</keyword>
<evidence type="ECO:0000313" key="3">
    <source>
        <dbReference type="EMBL" id="AXC09464.1"/>
    </source>
</evidence>
<dbReference type="Pfam" id="PF05016">
    <property type="entry name" value="ParE_toxin"/>
    <property type="match status" value="1"/>
</dbReference>
<comment type="similarity">
    <text evidence="1">Belongs to the RelE toxin family.</text>
</comment>
<dbReference type="EMBL" id="CP030840">
    <property type="protein sequence ID" value="AXC09464.1"/>
    <property type="molecule type" value="Genomic_DNA"/>
</dbReference>
<reference evidence="3 4" key="1">
    <citation type="journal article" date="2018" name="Front. Microbiol.">
        <title>Hydrolytic Capabilities as a Key to Environmental Success: Chitinolytic and Cellulolytic Acidobacteria From Acidic Sub-arctic Soils and Boreal Peatlands.</title>
        <authorList>
            <person name="Belova S.E."/>
            <person name="Ravin N.V."/>
            <person name="Pankratov T.A."/>
            <person name="Rakitin A.L."/>
            <person name="Ivanova A.A."/>
            <person name="Beletsky A.V."/>
            <person name="Mardanov A.V."/>
            <person name="Sinninghe Damste J.S."/>
            <person name="Dedysh S.N."/>
        </authorList>
    </citation>
    <scope>NUCLEOTIDE SEQUENCE [LARGE SCALE GENOMIC DNA]</scope>
    <source>
        <strain evidence="3 4">SBC82</strain>
    </source>
</reference>
<dbReference type="PANTHER" id="PTHR33755">
    <property type="entry name" value="TOXIN PARE1-RELATED"/>
    <property type="match status" value="1"/>
</dbReference>
<dbReference type="AlphaFoldDB" id="A0A2Z5FSL8"/>
<evidence type="ECO:0000256" key="2">
    <source>
        <dbReference type="ARBA" id="ARBA00022649"/>
    </source>
</evidence>
<dbReference type="InterPro" id="IPR051803">
    <property type="entry name" value="TA_system_RelE-like_toxin"/>
</dbReference>
<keyword evidence="4" id="KW-1185">Reference proteome</keyword>
<gene>
    <name evidence="3" type="ORF">ACPOL_0077</name>
</gene>
<evidence type="ECO:0000256" key="1">
    <source>
        <dbReference type="ARBA" id="ARBA00006226"/>
    </source>
</evidence>
<dbReference type="PANTHER" id="PTHR33755:SF6">
    <property type="entry name" value="PLASMID STABILIZATION SYSTEM PROTEIN"/>
    <property type="match status" value="1"/>
</dbReference>
<dbReference type="KEGG" id="abas:ACPOL_0077"/>
<sequence>MDEIWDYIARNSAEAADRWIDSLYEAFEFVSRTPGCGHTRADLTDKDVRFWAFKTYVILYREREDRVIIEAVTQGSRHVPSFLSKRQE</sequence>
<dbReference type="Proteomes" id="UP000253606">
    <property type="component" value="Chromosome"/>
</dbReference>
<dbReference type="InterPro" id="IPR035093">
    <property type="entry name" value="RelE/ParE_toxin_dom_sf"/>
</dbReference>
<dbReference type="Gene3D" id="3.30.2310.20">
    <property type="entry name" value="RelE-like"/>
    <property type="match status" value="1"/>
</dbReference>
<protein>
    <recommendedName>
        <fullName evidence="5">Death on curing protein, Doc toxin</fullName>
    </recommendedName>
</protein>
<evidence type="ECO:0000313" key="4">
    <source>
        <dbReference type="Proteomes" id="UP000253606"/>
    </source>
</evidence>
<accession>A0A2Z5FSL8</accession>
<proteinExistence type="inferred from homology"/>
<evidence type="ECO:0008006" key="5">
    <source>
        <dbReference type="Google" id="ProtNLM"/>
    </source>
</evidence>
<name>A0A2Z5FSL8_9BACT</name>
<organism evidence="3 4">
    <name type="scientific">Acidisarcina polymorpha</name>
    <dbReference type="NCBI Taxonomy" id="2211140"/>
    <lineage>
        <taxon>Bacteria</taxon>
        <taxon>Pseudomonadati</taxon>
        <taxon>Acidobacteriota</taxon>
        <taxon>Terriglobia</taxon>
        <taxon>Terriglobales</taxon>
        <taxon>Acidobacteriaceae</taxon>
        <taxon>Acidisarcina</taxon>
    </lineage>
</organism>
<dbReference type="InterPro" id="IPR007712">
    <property type="entry name" value="RelE/ParE_toxin"/>
</dbReference>